<dbReference type="InterPro" id="IPR010065">
    <property type="entry name" value="AA_ABC_transptr_permease_3TM"/>
</dbReference>
<dbReference type="InterPro" id="IPR000515">
    <property type="entry name" value="MetI-like"/>
</dbReference>
<dbReference type="AlphaFoldDB" id="A0A381VSV0"/>
<keyword evidence="7 9" id="KW-1133">Transmembrane helix</keyword>
<proteinExistence type="inferred from homology"/>
<dbReference type="InterPro" id="IPR035906">
    <property type="entry name" value="MetI-like_sf"/>
</dbReference>
<comment type="subcellular location">
    <subcellularLocation>
        <location evidence="1">Cell membrane</location>
        <topology evidence="1">Multi-pass membrane protein</topology>
    </subcellularLocation>
</comment>
<sequence length="507" mass="56089">MTAPTTRERVSQRVPLWRDVIVLKWVTQVFLLVMVLGAMFFLASQAGDNLRARNISTEFDFLHEPVMIQISEGIDTHPDTGARALWSAMVNTLRISGAGIIFATVLGVVVGLARLSDNWLVRRIGTMWVEFFRNVPLLVQMIFMFSFLTTLPRVGLDSGPINGWLHISNKGISMPRVFMADGFYQWAVVVLIGAVAAHYVRRRRQRIQDETGANTSPILWALGTVALFGLVGLFVHPAFSWLGPVFGAIAELFDSLPTAAPQVLFSAAAIGVATTWIRRFLSARRSAIGHLLLSDDDWFRMVFAALTSLVVVLLVVRWSGLSAWTLDSSRDLFEVLEAKFEVDGAARPFDAMRPDIVQKSRFPNYGTNGLTMSIGFASVFFAVVFYTSAFIGENVRGGILAVPKGQTEAAKAVGLKRGQVLRHVVLPQAIRVIMPPTGNQYLNLLKNTSLAIAVGYSDIVQVGTTVFNQTGMTLPVVSIWMLFYLSCSLTISVVVNWFNVRMRLVER</sequence>
<feature type="transmembrane region" description="Helical" evidence="9">
    <location>
        <begin position="450"/>
        <end position="467"/>
    </location>
</feature>
<feature type="transmembrane region" description="Helical" evidence="9">
    <location>
        <begin position="479"/>
        <end position="498"/>
    </location>
</feature>
<keyword evidence="4" id="KW-1003">Cell membrane</keyword>
<evidence type="ECO:0000259" key="10">
    <source>
        <dbReference type="PROSITE" id="PS50928"/>
    </source>
</evidence>
<dbReference type="GO" id="GO:0043190">
    <property type="term" value="C:ATP-binding cassette (ABC) transporter complex"/>
    <property type="evidence" value="ECO:0007669"/>
    <property type="project" value="InterPro"/>
</dbReference>
<evidence type="ECO:0000256" key="4">
    <source>
        <dbReference type="ARBA" id="ARBA00022475"/>
    </source>
</evidence>
<keyword evidence="8 9" id="KW-0472">Membrane</keyword>
<evidence type="ECO:0000256" key="8">
    <source>
        <dbReference type="ARBA" id="ARBA00023136"/>
    </source>
</evidence>
<evidence type="ECO:0000256" key="5">
    <source>
        <dbReference type="ARBA" id="ARBA00022692"/>
    </source>
</evidence>
<dbReference type="PANTHER" id="PTHR30614:SF37">
    <property type="entry name" value="AMINO-ACID ABC TRANSPORTER PERMEASE PROTEIN YHDX-RELATED"/>
    <property type="match status" value="1"/>
</dbReference>
<keyword evidence="3" id="KW-0813">Transport</keyword>
<gene>
    <name evidence="11" type="ORF">METZ01_LOCUS96214</name>
</gene>
<feature type="transmembrane region" description="Helical" evidence="9">
    <location>
        <begin position="220"/>
        <end position="239"/>
    </location>
</feature>
<dbReference type="CDD" id="cd06261">
    <property type="entry name" value="TM_PBP2"/>
    <property type="match status" value="2"/>
</dbReference>
<feature type="transmembrane region" description="Helical" evidence="9">
    <location>
        <begin position="370"/>
        <end position="391"/>
    </location>
</feature>
<feature type="transmembrane region" description="Helical" evidence="9">
    <location>
        <begin position="21"/>
        <end position="43"/>
    </location>
</feature>
<name>A0A381VSV0_9ZZZZ</name>
<dbReference type="PANTHER" id="PTHR30614">
    <property type="entry name" value="MEMBRANE COMPONENT OF AMINO ACID ABC TRANSPORTER"/>
    <property type="match status" value="1"/>
</dbReference>
<protein>
    <recommendedName>
        <fullName evidence="10">ABC transmembrane type-1 domain-containing protein</fullName>
    </recommendedName>
</protein>
<feature type="transmembrane region" description="Helical" evidence="9">
    <location>
        <begin position="183"/>
        <end position="200"/>
    </location>
</feature>
<dbReference type="SUPFAM" id="SSF161098">
    <property type="entry name" value="MetI-like"/>
    <property type="match status" value="1"/>
</dbReference>
<reference evidence="11" key="1">
    <citation type="submission" date="2018-05" db="EMBL/GenBank/DDBJ databases">
        <authorList>
            <person name="Lanie J.A."/>
            <person name="Ng W.-L."/>
            <person name="Kazmierczak K.M."/>
            <person name="Andrzejewski T.M."/>
            <person name="Davidsen T.M."/>
            <person name="Wayne K.J."/>
            <person name="Tettelin H."/>
            <person name="Glass J.I."/>
            <person name="Rusch D."/>
            <person name="Podicherti R."/>
            <person name="Tsui H.-C.T."/>
            <person name="Winkler M.E."/>
        </authorList>
    </citation>
    <scope>NUCLEOTIDE SEQUENCE</scope>
</reference>
<feature type="transmembrane region" description="Helical" evidence="9">
    <location>
        <begin position="95"/>
        <end position="115"/>
    </location>
</feature>
<dbReference type="Gene3D" id="1.10.3720.10">
    <property type="entry name" value="MetI-like"/>
    <property type="match status" value="2"/>
</dbReference>
<evidence type="ECO:0000256" key="3">
    <source>
        <dbReference type="ARBA" id="ARBA00022448"/>
    </source>
</evidence>
<evidence type="ECO:0000256" key="2">
    <source>
        <dbReference type="ARBA" id="ARBA00010072"/>
    </source>
</evidence>
<dbReference type="EMBL" id="UINC01009679">
    <property type="protein sequence ID" value="SVA43360.1"/>
    <property type="molecule type" value="Genomic_DNA"/>
</dbReference>
<dbReference type="GO" id="GO:0022857">
    <property type="term" value="F:transmembrane transporter activity"/>
    <property type="evidence" value="ECO:0007669"/>
    <property type="project" value="InterPro"/>
</dbReference>
<organism evidence="11">
    <name type="scientific">marine metagenome</name>
    <dbReference type="NCBI Taxonomy" id="408172"/>
    <lineage>
        <taxon>unclassified sequences</taxon>
        <taxon>metagenomes</taxon>
        <taxon>ecological metagenomes</taxon>
    </lineage>
</organism>
<feature type="transmembrane region" description="Helical" evidence="9">
    <location>
        <begin position="259"/>
        <end position="277"/>
    </location>
</feature>
<evidence type="ECO:0000313" key="11">
    <source>
        <dbReference type="EMBL" id="SVA43360.1"/>
    </source>
</evidence>
<dbReference type="Pfam" id="PF00528">
    <property type="entry name" value="BPD_transp_1"/>
    <property type="match status" value="1"/>
</dbReference>
<dbReference type="GO" id="GO:0006865">
    <property type="term" value="P:amino acid transport"/>
    <property type="evidence" value="ECO:0007669"/>
    <property type="project" value="UniProtKB-KW"/>
</dbReference>
<evidence type="ECO:0000256" key="9">
    <source>
        <dbReference type="SAM" id="Phobius"/>
    </source>
</evidence>
<evidence type="ECO:0000256" key="1">
    <source>
        <dbReference type="ARBA" id="ARBA00004651"/>
    </source>
</evidence>
<dbReference type="PROSITE" id="PS50928">
    <property type="entry name" value="ABC_TM1"/>
    <property type="match status" value="1"/>
</dbReference>
<evidence type="ECO:0000256" key="6">
    <source>
        <dbReference type="ARBA" id="ARBA00022970"/>
    </source>
</evidence>
<dbReference type="InterPro" id="IPR043429">
    <property type="entry name" value="ArtM/GltK/GlnP/TcyL/YhdX-like"/>
</dbReference>
<comment type="similarity">
    <text evidence="2">Belongs to the binding-protein-dependent transport system permease family. HisMQ subfamily.</text>
</comment>
<dbReference type="NCBIfam" id="TIGR01726">
    <property type="entry name" value="HEQRo_perm_3TM"/>
    <property type="match status" value="1"/>
</dbReference>
<accession>A0A381VSV0</accession>
<feature type="transmembrane region" description="Helical" evidence="9">
    <location>
        <begin position="298"/>
        <end position="318"/>
    </location>
</feature>
<feature type="transmembrane region" description="Helical" evidence="9">
    <location>
        <begin position="135"/>
        <end position="155"/>
    </location>
</feature>
<keyword evidence="6" id="KW-0029">Amino-acid transport</keyword>
<evidence type="ECO:0000256" key="7">
    <source>
        <dbReference type="ARBA" id="ARBA00022989"/>
    </source>
</evidence>
<keyword evidence="5 9" id="KW-0812">Transmembrane</keyword>
<feature type="domain" description="ABC transmembrane type-1" evidence="10">
    <location>
        <begin position="89"/>
        <end position="495"/>
    </location>
</feature>